<dbReference type="Proteomes" id="UP000695562">
    <property type="component" value="Unassembled WGS sequence"/>
</dbReference>
<feature type="compositionally biased region" description="Basic and acidic residues" evidence="3">
    <location>
        <begin position="74"/>
        <end position="119"/>
    </location>
</feature>
<dbReference type="InterPro" id="IPR012677">
    <property type="entry name" value="Nucleotide-bd_a/b_plait_sf"/>
</dbReference>
<keyword evidence="6" id="KW-1185">Reference proteome</keyword>
<dbReference type="InterPro" id="IPR035979">
    <property type="entry name" value="RBD_domain_sf"/>
</dbReference>
<accession>A0A8J4PY17</accession>
<feature type="region of interest" description="Disordered" evidence="3">
    <location>
        <begin position="1"/>
        <end position="200"/>
    </location>
</feature>
<dbReference type="SMART" id="SM00360">
    <property type="entry name" value="RRM"/>
    <property type="match status" value="2"/>
</dbReference>
<dbReference type="PANTHER" id="PTHR48025:SF1">
    <property type="entry name" value="RRM DOMAIN-CONTAINING PROTEIN"/>
    <property type="match status" value="1"/>
</dbReference>
<evidence type="ECO:0000256" key="3">
    <source>
        <dbReference type="SAM" id="MobiDB-lite"/>
    </source>
</evidence>
<dbReference type="OrthoDB" id="442677at2759"/>
<dbReference type="InterPro" id="IPR050502">
    <property type="entry name" value="Euk_RNA-bind_prot"/>
</dbReference>
<dbReference type="CDD" id="cd12394">
    <property type="entry name" value="RRM1_RBM34"/>
    <property type="match status" value="1"/>
</dbReference>
<comment type="caution">
    <text evidence="5">The sequence shown here is derived from an EMBL/GenBank/DDBJ whole genome shotgun (WGS) entry which is preliminary data.</text>
</comment>
<dbReference type="PANTHER" id="PTHR48025">
    <property type="entry name" value="OS02G0815200 PROTEIN"/>
    <property type="match status" value="1"/>
</dbReference>
<dbReference type="InterPro" id="IPR000504">
    <property type="entry name" value="RRM_dom"/>
</dbReference>
<dbReference type="AlphaFoldDB" id="A0A8J4PY17"/>
<dbReference type="GO" id="GO:0003729">
    <property type="term" value="F:mRNA binding"/>
    <property type="evidence" value="ECO:0007669"/>
    <property type="project" value="TreeGrafter"/>
</dbReference>
<feature type="region of interest" description="Disordered" evidence="3">
    <location>
        <begin position="254"/>
        <end position="280"/>
    </location>
</feature>
<evidence type="ECO:0000256" key="1">
    <source>
        <dbReference type="ARBA" id="ARBA00022884"/>
    </source>
</evidence>
<dbReference type="SUPFAM" id="SSF54928">
    <property type="entry name" value="RNA-binding domain, RBD"/>
    <property type="match status" value="2"/>
</dbReference>
<proteinExistence type="predicted"/>
<gene>
    <name evidence="5" type="ORF">CYY_002737</name>
</gene>
<dbReference type="Pfam" id="PF00076">
    <property type="entry name" value="RRM_1"/>
    <property type="match status" value="1"/>
</dbReference>
<evidence type="ECO:0000313" key="5">
    <source>
        <dbReference type="EMBL" id="KAF2075981.1"/>
    </source>
</evidence>
<organism evidence="5 6">
    <name type="scientific">Polysphondylium violaceum</name>
    <dbReference type="NCBI Taxonomy" id="133409"/>
    <lineage>
        <taxon>Eukaryota</taxon>
        <taxon>Amoebozoa</taxon>
        <taxon>Evosea</taxon>
        <taxon>Eumycetozoa</taxon>
        <taxon>Dictyostelia</taxon>
        <taxon>Dictyosteliales</taxon>
        <taxon>Dictyosteliaceae</taxon>
        <taxon>Polysphondylium</taxon>
    </lineage>
</organism>
<dbReference type="PROSITE" id="PS50102">
    <property type="entry name" value="RRM"/>
    <property type="match status" value="2"/>
</dbReference>
<name>A0A8J4PY17_9MYCE</name>
<keyword evidence="1 2" id="KW-0694">RNA-binding</keyword>
<sequence length="497" mass="56029">MNKKTPTTTTTATTKVDKTKQSTLPKKSFKSLTEAPKSANIPSTPALIQQEHDKKRKTTEPKEPNVSKVNKKNNNKDSKPTKTNKKDNNNNNKKEQSNKKETTTPTKPKDNTKAKEQPNKRQKTTNTKPVEPTKPVEIKPTTTTTTITTPTTPTPTPTPTFSIFDSLKGFKSEETGSKSNTSTTATATTTTTKTNENMTSTKPSIIKKKNVEKINNSNTQLLKAFENTNTFSSPDIEAKNKIYQEILTTVKEQQPDEVNRKLQREKTKLKKDSAKSREEQDPRTVFISNLNLENAKTADVKKIFKEYGDIESIRFRSFPVASENANRKETFIKKEFHEKRETCNAYVVFKLEKDAKRAAEAVNGQEHFGKHLRVDMANHKPTKESDEKTVFLGNIPYECEEEEIFLLFEKSFGDVLSVRLVRDSHTNIGKGFGYVVFKQESSAKEAIASKAIIFGKREIRIFPTKANPKKGKTIKQKKRDAAKRPSTRTATTTTPSS</sequence>
<reference evidence="5" key="1">
    <citation type="submission" date="2020-01" db="EMBL/GenBank/DDBJ databases">
        <title>Development of genomics and gene disruption for Polysphondylium violaceum indicates a role for the polyketide synthase stlB in stalk morphogenesis.</title>
        <authorList>
            <person name="Narita B."/>
            <person name="Kawabe Y."/>
            <person name="Kin K."/>
            <person name="Saito T."/>
            <person name="Gibbs R."/>
            <person name="Kuspa A."/>
            <person name="Muzny D."/>
            <person name="Queller D."/>
            <person name="Richards S."/>
            <person name="Strassman J."/>
            <person name="Sucgang R."/>
            <person name="Worley K."/>
            <person name="Schaap P."/>
        </authorList>
    </citation>
    <scope>NUCLEOTIDE SEQUENCE</scope>
    <source>
        <strain evidence="5">QSvi11</strain>
    </source>
</reference>
<feature type="compositionally biased region" description="Low complexity" evidence="3">
    <location>
        <begin position="177"/>
        <end position="200"/>
    </location>
</feature>
<feature type="region of interest" description="Disordered" evidence="3">
    <location>
        <begin position="464"/>
        <end position="497"/>
    </location>
</feature>
<feature type="compositionally biased region" description="Basic residues" evidence="3">
    <location>
        <begin position="467"/>
        <end position="481"/>
    </location>
</feature>
<feature type="compositionally biased region" description="Low complexity" evidence="3">
    <location>
        <begin position="487"/>
        <end position="497"/>
    </location>
</feature>
<feature type="compositionally biased region" description="Basic and acidic residues" evidence="3">
    <location>
        <begin position="50"/>
        <end position="65"/>
    </location>
</feature>
<feature type="compositionally biased region" description="Low complexity" evidence="3">
    <location>
        <begin position="140"/>
        <end position="151"/>
    </location>
</feature>
<protein>
    <recommendedName>
        <fullName evidence="4">RRM domain-containing protein</fullName>
    </recommendedName>
</protein>
<evidence type="ECO:0000313" key="6">
    <source>
        <dbReference type="Proteomes" id="UP000695562"/>
    </source>
</evidence>
<dbReference type="Gene3D" id="3.30.70.330">
    <property type="match status" value="2"/>
</dbReference>
<evidence type="ECO:0000256" key="2">
    <source>
        <dbReference type="PROSITE-ProRule" id="PRU00176"/>
    </source>
</evidence>
<dbReference type="EMBL" id="AJWJ01000078">
    <property type="protein sequence ID" value="KAF2075981.1"/>
    <property type="molecule type" value="Genomic_DNA"/>
</dbReference>
<feature type="domain" description="RRM" evidence="4">
    <location>
        <begin position="283"/>
        <end position="379"/>
    </location>
</feature>
<feature type="compositionally biased region" description="Low complexity" evidence="3">
    <location>
        <begin position="1"/>
        <end position="14"/>
    </location>
</feature>
<feature type="domain" description="RRM" evidence="4">
    <location>
        <begin position="388"/>
        <end position="466"/>
    </location>
</feature>
<evidence type="ECO:0000259" key="4">
    <source>
        <dbReference type="PROSITE" id="PS50102"/>
    </source>
</evidence>